<protein>
    <submittedName>
        <fullName evidence="2">Retrotransposon gag protein</fullName>
    </submittedName>
</protein>
<accession>M1D8V3</accession>
<dbReference type="EnsemblPlants" id="PGSC0003DMT400085152">
    <property type="protein sequence ID" value="PGSC0003DMT400085152"/>
    <property type="gene ID" value="PGSC0003DMG400034723"/>
</dbReference>
<feature type="region of interest" description="Disordered" evidence="1">
    <location>
        <begin position="1"/>
        <end position="47"/>
    </location>
</feature>
<dbReference type="Pfam" id="PF08284">
    <property type="entry name" value="RVP_2"/>
    <property type="match status" value="1"/>
</dbReference>
<feature type="compositionally biased region" description="Polar residues" evidence="1">
    <location>
        <begin position="111"/>
        <end position="128"/>
    </location>
</feature>
<feature type="compositionally biased region" description="Polar residues" evidence="1">
    <location>
        <begin position="1"/>
        <end position="12"/>
    </location>
</feature>
<feature type="compositionally biased region" description="Basic and acidic residues" evidence="1">
    <location>
        <begin position="89"/>
        <end position="103"/>
    </location>
</feature>
<feature type="compositionally biased region" description="Polar residues" evidence="1">
    <location>
        <begin position="189"/>
        <end position="198"/>
    </location>
</feature>
<dbReference type="AlphaFoldDB" id="M1D8V3"/>
<reference evidence="2" key="2">
    <citation type="submission" date="2015-06" db="UniProtKB">
        <authorList>
            <consortium name="EnsemblPlants"/>
        </authorList>
    </citation>
    <scope>IDENTIFICATION</scope>
    <source>
        <strain evidence="2">DM1-3 516 R44</strain>
    </source>
</reference>
<dbReference type="PaxDb" id="4113-PGSC0003DMT400085152"/>
<evidence type="ECO:0000313" key="2">
    <source>
        <dbReference type="EnsemblPlants" id="PGSC0003DMT400085152"/>
    </source>
</evidence>
<dbReference type="Proteomes" id="UP000011115">
    <property type="component" value="Unassembled WGS sequence"/>
</dbReference>
<feature type="compositionally biased region" description="Basic and acidic residues" evidence="1">
    <location>
        <begin position="16"/>
        <end position="30"/>
    </location>
</feature>
<feature type="region of interest" description="Disordered" evidence="1">
    <location>
        <begin position="183"/>
        <end position="213"/>
    </location>
</feature>
<name>M1D8V3_SOLTU</name>
<dbReference type="OMA" id="NGGKANC"/>
<feature type="region of interest" description="Disordered" evidence="1">
    <location>
        <begin position="89"/>
        <end position="150"/>
    </location>
</feature>
<reference evidence="3" key="1">
    <citation type="journal article" date="2011" name="Nature">
        <title>Genome sequence and analysis of the tuber crop potato.</title>
        <authorList>
            <consortium name="The Potato Genome Sequencing Consortium"/>
        </authorList>
    </citation>
    <scope>NUCLEOTIDE SEQUENCE [LARGE SCALE GENOMIC DNA]</scope>
    <source>
        <strain evidence="3">cv. DM1-3 516 R44</strain>
    </source>
</reference>
<sequence>MLSQAVTNQVGQQRGARQEEADTSRIREFLRMNPPSFTDSSTTEDPENFIEELKKWKKGRAEDAPPASWACFEEAFFGHFFPRELKETKVEEEKLSDREEFRNKKAKIGNESGQQKGNVNRSSFQQKQKGPVPSSASAPAPRNKGEYNGQNSQNFKARLAQSQGSVAQGGNWAPTCVKCGRIHPGSGHQGNRAQSSSVGPPDRAAPRGATSSNGGKANCLYAITSRQEQENSPDVVTSMIKAFTFDVYALLDPGASLYFVTPYVANKFDVLPEKLREPFCVSTPVGESILA</sequence>
<dbReference type="InParanoid" id="M1D8V3"/>
<organism evidence="2 3">
    <name type="scientific">Solanum tuberosum</name>
    <name type="common">Potato</name>
    <dbReference type="NCBI Taxonomy" id="4113"/>
    <lineage>
        <taxon>Eukaryota</taxon>
        <taxon>Viridiplantae</taxon>
        <taxon>Streptophyta</taxon>
        <taxon>Embryophyta</taxon>
        <taxon>Tracheophyta</taxon>
        <taxon>Spermatophyta</taxon>
        <taxon>Magnoliopsida</taxon>
        <taxon>eudicotyledons</taxon>
        <taxon>Gunneridae</taxon>
        <taxon>Pentapetalae</taxon>
        <taxon>asterids</taxon>
        <taxon>lamiids</taxon>
        <taxon>Solanales</taxon>
        <taxon>Solanaceae</taxon>
        <taxon>Solanoideae</taxon>
        <taxon>Solaneae</taxon>
        <taxon>Solanum</taxon>
    </lineage>
</organism>
<evidence type="ECO:0000313" key="3">
    <source>
        <dbReference type="Proteomes" id="UP000011115"/>
    </source>
</evidence>
<proteinExistence type="predicted"/>
<dbReference type="Gramene" id="PGSC0003DMT400085152">
    <property type="protein sequence ID" value="PGSC0003DMT400085152"/>
    <property type="gene ID" value="PGSC0003DMG400034723"/>
</dbReference>
<evidence type="ECO:0000256" key="1">
    <source>
        <dbReference type="SAM" id="MobiDB-lite"/>
    </source>
</evidence>
<keyword evidence="3" id="KW-1185">Reference proteome</keyword>
<dbReference type="HOGENOM" id="CLU_043741_1_0_1"/>